<keyword evidence="10" id="KW-0645">Protease</keyword>
<dbReference type="InterPro" id="IPR031976">
    <property type="entry name" value="NRho"/>
</dbReference>
<dbReference type="PANTHER" id="PTHR43066">
    <property type="entry name" value="RHOMBOID-RELATED PROTEIN"/>
    <property type="match status" value="1"/>
</dbReference>
<feature type="domain" description="Peptidase S54 rhomboid" evidence="8">
    <location>
        <begin position="137"/>
        <end position="273"/>
    </location>
</feature>
<evidence type="ECO:0000259" key="9">
    <source>
        <dbReference type="Pfam" id="PF16733"/>
    </source>
</evidence>
<proteinExistence type="predicted"/>
<dbReference type="InterPro" id="IPR022764">
    <property type="entry name" value="Peptidase_S54_rhomboid_dom"/>
</dbReference>
<evidence type="ECO:0000256" key="3">
    <source>
        <dbReference type="ARBA" id="ARBA00022519"/>
    </source>
</evidence>
<feature type="transmembrane region" description="Helical" evidence="7">
    <location>
        <begin position="79"/>
        <end position="103"/>
    </location>
</feature>
<dbReference type="Proteomes" id="UP001499915">
    <property type="component" value="Unassembled WGS sequence"/>
</dbReference>
<dbReference type="EMBL" id="BAAAET010000001">
    <property type="protein sequence ID" value="GAA0687235.1"/>
    <property type="molecule type" value="Genomic_DNA"/>
</dbReference>
<keyword evidence="2" id="KW-1003">Cell membrane</keyword>
<evidence type="ECO:0000313" key="11">
    <source>
        <dbReference type="Proteomes" id="UP001499915"/>
    </source>
</evidence>
<accession>A0ABN1I441</accession>
<keyword evidence="10" id="KW-0378">Hydrolase</keyword>
<evidence type="ECO:0000256" key="1">
    <source>
        <dbReference type="ARBA" id="ARBA00004141"/>
    </source>
</evidence>
<dbReference type="SUPFAM" id="SSF144091">
    <property type="entry name" value="Rhomboid-like"/>
    <property type="match status" value="1"/>
</dbReference>
<comment type="subcellular location">
    <subcellularLocation>
        <location evidence="1">Membrane</location>
        <topology evidence="1">Multi-pass membrane protein</topology>
    </subcellularLocation>
</comment>
<evidence type="ECO:0000256" key="2">
    <source>
        <dbReference type="ARBA" id="ARBA00022475"/>
    </source>
</evidence>
<feature type="transmembrane region" description="Helical" evidence="7">
    <location>
        <begin position="178"/>
        <end position="195"/>
    </location>
</feature>
<dbReference type="Gene3D" id="1.20.1540.10">
    <property type="entry name" value="Rhomboid-like"/>
    <property type="match status" value="1"/>
</dbReference>
<evidence type="ECO:0000256" key="4">
    <source>
        <dbReference type="ARBA" id="ARBA00022692"/>
    </source>
</evidence>
<dbReference type="Gene3D" id="3.30.70.2080">
    <property type="match status" value="1"/>
</dbReference>
<feature type="transmembrane region" description="Helical" evidence="7">
    <location>
        <begin position="146"/>
        <end position="166"/>
    </location>
</feature>
<dbReference type="Pfam" id="PF16733">
    <property type="entry name" value="NRho"/>
    <property type="match status" value="1"/>
</dbReference>
<dbReference type="GO" id="GO:0006508">
    <property type="term" value="P:proteolysis"/>
    <property type="evidence" value="ECO:0007669"/>
    <property type="project" value="UniProtKB-KW"/>
</dbReference>
<dbReference type="Pfam" id="PF01694">
    <property type="entry name" value="Rhomboid"/>
    <property type="match status" value="1"/>
</dbReference>
<keyword evidence="3" id="KW-0997">Cell inner membrane</keyword>
<feature type="transmembrane region" description="Helical" evidence="7">
    <location>
        <begin position="201"/>
        <end position="217"/>
    </location>
</feature>
<keyword evidence="4 7" id="KW-0812">Transmembrane</keyword>
<evidence type="ECO:0000256" key="5">
    <source>
        <dbReference type="ARBA" id="ARBA00022989"/>
    </source>
</evidence>
<dbReference type="PANTHER" id="PTHR43066:SF26">
    <property type="entry name" value="RHOMBOID PROTEASE GLPG"/>
    <property type="match status" value="1"/>
</dbReference>
<gene>
    <name evidence="10" type="ORF">GCM10009104_11620</name>
</gene>
<feature type="transmembrane region" description="Helical" evidence="7">
    <location>
        <begin position="229"/>
        <end position="248"/>
    </location>
</feature>
<evidence type="ECO:0000256" key="7">
    <source>
        <dbReference type="SAM" id="Phobius"/>
    </source>
</evidence>
<comment type="caution">
    <text evidence="10">The sequence shown here is derived from an EMBL/GenBank/DDBJ whole genome shotgun (WGS) entry which is preliminary data.</text>
</comment>
<name>A0ABN1I441_9GAMM</name>
<dbReference type="RefSeq" id="WP_343803603.1">
    <property type="nucleotide sequence ID" value="NZ_BAAAET010000001.1"/>
</dbReference>
<feature type="domain" description="Rhomboid protease N-terminal" evidence="9">
    <location>
        <begin position="2"/>
        <end position="61"/>
    </location>
</feature>
<evidence type="ECO:0000313" key="10">
    <source>
        <dbReference type="EMBL" id="GAA0687235.1"/>
    </source>
</evidence>
<organism evidence="10 11">
    <name type="scientific">Marinobacterium maritimum</name>
    <dbReference type="NCBI Taxonomy" id="500162"/>
    <lineage>
        <taxon>Bacteria</taxon>
        <taxon>Pseudomonadati</taxon>
        <taxon>Pseudomonadota</taxon>
        <taxon>Gammaproteobacteria</taxon>
        <taxon>Oceanospirillales</taxon>
        <taxon>Oceanospirillaceae</taxon>
        <taxon>Marinobacterium</taxon>
    </lineage>
</organism>
<keyword evidence="6 7" id="KW-0472">Membrane</keyword>
<keyword evidence="5 7" id="KW-1133">Transmembrane helix</keyword>
<evidence type="ECO:0000259" key="8">
    <source>
        <dbReference type="Pfam" id="PF01694"/>
    </source>
</evidence>
<dbReference type="InterPro" id="IPR038244">
    <property type="entry name" value="NRho_sf"/>
</dbReference>
<feature type="transmembrane region" description="Helical" evidence="7">
    <location>
        <begin position="254"/>
        <end position="275"/>
    </location>
</feature>
<reference evidence="10 11" key="1">
    <citation type="journal article" date="2019" name="Int. J. Syst. Evol. Microbiol.">
        <title>The Global Catalogue of Microorganisms (GCM) 10K type strain sequencing project: providing services to taxonomists for standard genome sequencing and annotation.</title>
        <authorList>
            <consortium name="The Broad Institute Genomics Platform"/>
            <consortium name="The Broad Institute Genome Sequencing Center for Infectious Disease"/>
            <person name="Wu L."/>
            <person name="Ma J."/>
        </authorList>
    </citation>
    <scope>NUCLEOTIDE SEQUENCE [LARGE SCALE GENOMIC DNA]</scope>
    <source>
        <strain evidence="10 11">JCM 15134</strain>
    </source>
</reference>
<dbReference type="InterPro" id="IPR035952">
    <property type="entry name" value="Rhomboid-like_sf"/>
</dbReference>
<evidence type="ECO:0000256" key="6">
    <source>
        <dbReference type="ARBA" id="ARBA00023136"/>
    </source>
</evidence>
<sequence length="284" mass="31842">MIPILEVPLNEDLAEFTAFLWQHSIPHRVVEVEERQVLWVAESHDPARLQELYRFWRNGGDLARVQVQQSRRRSLIRPIVWTELPVTLGLIVLSFAFTFIIGFGTDLTRMAWFSFTPFEVKGDTMLHALLGHTLMSGEIWRLVTPIFMHFSLLHILFNLLWVWIVGTRMEPTQGSRSLLGLVLFSAIASNLAQYLISGPMFGGMSGVVFALLSYSWLWDRQGASPRIGLPPALMGMMVLWLVLGYTGILEGAGLGAIANTAHLVGLLAGLCWVPFGRLLSRQSG</sequence>
<keyword evidence="11" id="KW-1185">Reference proteome</keyword>
<dbReference type="GO" id="GO:0008233">
    <property type="term" value="F:peptidase activity"/>
    <property type="evidence" value="ECO:0007669"/>
    <property type="project" value="UniProtKB-KW"/>
</dbReference>
<protein>
    <submittedName>
        <fullName evidence="10">Rhomboid family intramembrane serine protease</fullName>
    </submittedName>
</protein>